<dbReference type="Pfam" id="PF02746">
    <property type="entry name" value="MR_MLE_N"/>
    <property type="match status" value="1"/>
</dbReference>
<dbReference type="Gene3D" id="3.30.390.10">
    <property type="entry name" value="Enolase-like, N-terminal domain"/>
    <property type="match status" value="1"/>
</dbReference>
<dbReference type="InterPro" id="IPR013342">
    <property type="entry name" value="Mandelate_racemase_C"/>
</dbReference>
<reference evidence="2" key="1">
    <citation type="submission" date="2019-09" db="EMBL/GenBank/DDBJ databases">
        <title>Characterisation of the sponge microbiome using genome-centric metagenomics.</title>
        <authorList>
            <person name="Engelberts J.P."/>
            <person name="Robbins S.J."/>
            <person name="De Goeij J.M."/>
            <person name="Aranda M."/>
            <person name="Bell S.C."/>
            <person name="Webster N.S."/>
        </authorList>
    </citation>
    <scope>NUCLEOTIDE SEQUENCE</scope>
    <source>
        <strain evidence="2">SB0662_bin_9</strain>
    </source>
</reference>
<dbReference type="SMART" id="SM00922">
    <property type="entry name" value="MR_MLE"/>
    <property type="match status" value="1"/>
</dbReference>
<dbReference type="InterPro" id="IPR013341">
    <property type="entry name" value="Mandelate_racemase_N_dom"/>
</dbReference>
<protein>
    <submittedName>
        <fullName evidence="2">Starvation-sensing protein RspA</fullName>
    </submittedName>
</protein>
<name>A0A6B1DMW0_9CHLR</name>
<comment type="caution">
    <text evidence="2">The sequence shown here is derived from an EMBL/GenBank/DDBJ whole genome shotgun (WGS) entry which is preliminary data.</text>
</comment>
<dbReference type="InterPro" id="IPR034593">
    <property type="entry name" value="DgoD-like"/>
</dbReference>
<dbReference type="AlphaFoldDB" id="A0A6B1DMW0"/>
<dbReference type="Pfam" id="PF13378">
    <property type="entry name" value="MR_MLE_C"/>
    <property type="match status" value="1"/>
</dbReference>
<gene>
    <name evidence="2" type="ORF">F4Y08_01850</name>
</gene>
<organism evidence="2">
    <name type="scientific">Caldilineaceae bacterium SB0662_bin_9</name>
    <dbReference type="NCBI Taxonomy" id="2605258"/>
    <lineage>
        <taxon>Bacteria</taxon>
        <taxon>Bacillati</taxon>
        <taxon>Chloroflexota</taxon>
        <taxon>Caldilineae</taxon>
        <taxon>Caldilineales</taxon>
        <taxon>Caldilineaceae</taxon>
    </lineage>
</organism>
<evidence type="ECO:0000313" key="2">
    <source>
        <dbReference type="EMBL" id="MYD89069.1"/>
    </source>
</evidence>
<dbReference type="GO" id="GO:0009063">
    <property type="term" value="P:amino acid catabolic process"/>
    <property type="evidence" value="ECO:0007669"/>
    <property type="project" value="InterPro"/>
</dbReference>
<dbReference type="GO" id="GO:0000287">
    <property type="term" value="F:magnesium ion binding"/>
    <property type="evidence" value="ECO:0007669"/>
    <property type="project" value="UniProtKB-ARBA"/>
</dbReference>
<dbReference type="InterPro" id="IPR018110">
    <property type="entry name" value="Mandel_Rmase/mucon_lact_enz_CS"/>
</dbReference>
<dbReference type="PROSITE" id="PS00908">
    <property type="entry name" value="MR_MLE_1"/>
    <property type="match status" value="1"/>
</dbReference>
<accession>A0A6B1DMW0</accession>
<feature type="domain" description="Mandelate racemase/muconate lactonizing enzyme C-terminal" evidence="1">
    <location>
        <begin position="134"/>
        <end position="254"/>
    </location>
</feature>
<sequence length="401" mass="44684">MPSEVTVKEVRVVATQPEGTPLVTVKVVTSEPGLYGVGCATFTQRWKAVVAALESHLAPLAVGRAVNRIEDFWQVAMHNGYWRNGPIQNNAISGLDQALWDIKGKMAGMSVADLLGGPCREAARVYVHASGDTPEDVLESALDLEDQGYRYIRVQQGGYGGEGHALHQPAGAVDGAYYDPREYCRETLIMLAHVRGVMGDRVELLHDIHERLQPVHAVEFARRVDEFGLFFLEDALAPEDIEWFDQLRAHSTTPVAMGELFNHPLEWMPLIERRQVDYLRMHVSQIGGVTPARQVVLQALPYNIKTAWHGPGDTSPVGHAANLQLDLWAPNFGIQEWCQFGDAAREVFPGTPEVRNGYLYPNDEPGLGIDIDEQAAKRWPCETRVIDWTQTRWPDGTPVRP</sequence>
<dbReference type="InterPro" id="IPR029065">
    <property type="entry name" value="Enolase_C-like"/>
</dbReference>
<dbReference type="PANTHER" id="PTHR48080:SF6">
    <property type="entry name" value="STARVATION-SENSING PROTEIN RSPA"/>
    <property type="match status" value="1"/>
</dbReference>
<dbReference type="InterPro" id="IPR036849">
    <property type="entry name" value="Enolase-like_C_sf"/>
</dbReference>
<dbReference type="SUPFAM" id="SSF54826">
    <property type="entry name" value="Enolase N-terminal domain-like"/>
    <property type="match status" value="1"/>
</dbReference>
<dbReference type="Gene3D" id="3.20.20.120">
    <property type="entry name" value="Enolase-like C-terminal domain"/>
    <property type="match status" value="1"/>
</dbReference>
<dbReference type="InterPro" id="IPR029017">
    <property type="entry name" value="Enolase-like_N"/>
</dbReference>
<dbReference type="EMBL" id="VXPY01000013">
    <property type="protein sequence ID" value="MYD89069.1"/>
    <property type="molecule type" value="Genomic_DNA"/>
</dbReference>
<evidence type="ECO:0000259" key="1">
    <source>
        <dbReference type="SMART" id="SM00922"/>
    </source>
</evidence>
<dbReference type="SUPFAM" id="SSF51604">
    <property type="entry name" value="Enolase C-terminal domain-like"/>
    <property type="match status" value="1"/>
</dbReference>
<dbReference type="PANTHER" id="PTHR48080">
    <property type="entry name" value="D-GALACTONATE DEHYDRATASE-RELATED"/>
    <property type="match status" value="1"/>
</dbReference>
<proteinExistence type="predicted"/>